<evidence type="ECO:0000313" key="3">
    <source>
        <dbReference type="EMBL" id="ADP98861.1"/>
    </source>
</evidence>
<keyword evidence="2" id="KW-0472">Membrane</keyword>
<evidence type="ECO:0000313" key="4">
    <source>
        <dbReference type="Proteomes" id="UP000007077"/>
    </source>
</evidence>
<reference evidence="4" key="2">
    <citation type="submission" date="2010-02" db="EMBL/GenBank/DDBJ databases">
        <title>Complete genome sequence of Marinobacter adhaerens type strain (HP15).</title>
        <authorList>
            <person name="Gaerdes A.A.M."/>
            <person name="Kaeppel E."/>
            <person name="Shezad A."/>
            <person name="Seebah S."/>
            <person name="Teeling H."/>
            <person name="Yarza P."/>
            <person name="Gloeckner F.O."/>
            <person name="Ullrich M.S."/>
        </authorList>
    </citation>
    <scope>NUCLEOTIDE SEQUENCE [LARGE SCALE GENOMIC DNA]</scope>
    <source>
        <strain evidence="4">DSM 23420 / HP15</strain>
    </source>
</reference>
<dbReference type="PATRIC" id="fig|225937.3.peg.3125"/>
<sequence length="432" mass="46673">MSWVDGRNPTVQDDYDEAHGCAARDEETLTSYWLPRCQNENDRCKILPWMDLQPHQSGFYLGRPQVTGGYYESVYFYAGPNTPEYCREKGENFNPYADEGMECTKHCQHGSFNGTCLSAPEPEDEECTPESPDYRGELVLGYGTEPASMCGDYDQCSGDGTGGTVGVVNGEIRCLADDYGAPKCKGGTISVIDEHGFVCETLQNQPDPDEVAEAPNTDTDGDGEPDEYQRENDPESVDKGLDKVADAIGEGNEATDKSNQHLAKIESHLEGIGSDLSSLKTMGENGELAGGGGGSGGGDGTGLVNDQGEDYLGDLADIKQNTKDTADRLEEIKDGPDDGYSTDNLGDAPTFADSSERLFQLISTNPTIEAVTTIPSISSNNTCPVWTIPATDFWKAMPIDSHCQILSDHRGLLSILFVAVWTLAAVFVFLRA</sequence>
<organism evidence="3 4">
    <name type="scientific">Marinobacter adhaerens (strain DSM 23420 / HP15)</name>
    <dbReference type="NCBI Taxonomy" id="225937"/>
    <lineage>
        <taxon>Bacteria</taxon>
        <taxon>Pseudomonadati</taxon>
        <taxon>Pseudomonadota</taxon>
        <taxon>Gammaproteobacteria</taxon>
        <taxon>Pseudomonadales</taxon>
        <taxon>Marinobacteraceae</taxon>
        <taxon>Marinobacter</taxon>
    </lineage>
</organism>
<proteinExistence type="predicted"/>
<feature type="region of interest" description="Disordered" evidence="1">
    <location>
        <begin position="275"/>
        <end position="309"/>
    </location>
</feature>
<feature type="compositionally biased region" description="Gly residues" evidence="1">
    <location>
        <begin position="288"/>
        <end position="301"/>
    </location>
</feature>
<dbReference type="KEGG" id="mad:HP15_3097"/>
<dbReference type="AlphaFoldDB" id="E4PPJ0"/>
<gene>
    <name evidence="3" type="ordered locus">HP15_3097</name>
</gene>
<feature type="compositionally biased region" description="Basic and acidic residues" evidence="1">
    <location>
        <begin position="227"/>
        <end position="239"/>
    </location>
</feature>
<dbReference type="EMBL" id="CP001978">
    <property type="protein sequence ID" value="ADP98861.1"/>
    <property type="molecule type" value="Genomic_DNA"/>
</dbReference>
<accession>E4PPJ0</accession>
<dbReference type="STRING" id="225937.HP15_3097"/>
<evidence type="ECO:0000256" key="2">
    <source>
        <dbReference type="SAM" id="Phobius"/>
    </source>
</evidence>
<dbReference type="HOGENOM" id="CLU_634312_0_0_6"/>
<protein>
    <submittedName>
        <fullName evidence="3">Uncharacterized protein</fullName>
    </submittedName>
</protein>
<feature type="region of interest" description="Disordered" evidence="1">
    <location>
        <begin position="202"/>
        <end position="239"/>
    </location>
</feature>
<name>E4PPJ0_MARAH</name>
<dbReference type="Proteomes" id="UP000007077">
    <property type="component" value="Chromosome"/>
</dbReference>
<keyword evidence="2" id="KW-0812">Transmembrane</keyword>
<reference evidence="3 4" key="1">
    <citation type="journal article" date="2010" name="Stand. Genomic Sci.">
        <title>Complete genome sequence of Marinobacter adhaerens type strain (HP15), a diatom-interacting marine microorganism.</title>
        <authorList>
            <person name="Gardes A."/>
            <person name="Kaeppel E."/>
            <person name="Shehzad A."/>
            <person name="Seebah S."/>
            <person name="Teeling H."/>
            <person name="Yarza P."/>
            <person name="Glockner F.O."/>
            <person name="Grossart H.P."/>
            <person name="Ullrich M.S."/>
        </authorList>
    </citation>
    <scope>NUCLEOTIDE SEQUENCE [LARGE SCALE GENOMIC DNA]</scope>
    <source>
        <strain evidence="4">DSM 23420 / HP15</strain>
    </source>
</reference>
<evidence type="ECO:0000256" key="1">
    <source>
        <dbReference type="SAM" id="MobiDB-lite"/>
    </source>
</evidence>
<keyword evidence="2" id="KW-1133">Transmembrane helix</keyword>
<feature type="transmembrane region" description="Helical" evidence="2">
    <location>
        <begin position="411"/>
        <end position="430"/>
    </location>
</feature>